<feature type="domain" description="YjiS-like" evidence="1">
    <location>
        <begin position="26"/>
        <end position="58"/>
    </location>
</feature>
<comment type="caution">
    <text evidence="2">The sequence shown here is derived from an EMBL/GenBank/DDBJ whole genome shotgun (WGS) entry which is preliminary data.</text>
</comment>
<evidence type="ECO:0000259" key="1">
    <source>
        <dbReference type="Pfam" id="PF06568"/>
    </source>
</evidence>
<accession>A0ABS5I9I5</accession>
<evidence type="ECO:0000313" key="3">
    <source>
        <dbReference type="Proteomes" id="UP000680714"/>
    </source>
</evidence>
<dbReference type="Proteomes" id="UP000680714">
    <property type="component" value="Unassembled WGS sequence"/>
</dbReference>
<dbReference type="InterPro" id="IPR009506">
    <property type="entry name" value="YjiS-like"/>
</dbReference>
<evidence type="ECO:0000313" key="2">
    <source>
        <dbReference type="EMBL" id="MBR9970984.1"/>
    </source>
</evidence>
<reference evidence="2 3" key="1">
    <citation type="submission" date="2021-04" db="EMBL/GenBank/DDBJ databases">
        <title>Magnetospirillum sulfuroxidans sp. nov., a facultative chemolithoautotrophic sulfur-oxidizing alphaproteobacterium isolated from freshwater sediment and proposals for Paramagetospirillum gen. nov., and Magnetospirillaceae fam. nov.</title>
        <authorList>
            <person name="Koziaeva V."/>
            <person name="Geelhoed J.S."/>
            <person name="Sorokin D.Y."/>
            <person name="Grouzdev D.S."/>
        </authorList>
    </citation>
    <scope>NUCLEOTIDE SEQUENCE [LARGE SCALE GENOMIC DNA]</scope>
    <source>
        <strain evidence="2 3">J10</strain>
    </source>
</reference>
<name>A0ABS5I9I5_9PROT</name>
<proteinExistence type="predicted"/>
<dbReference type="Pfam" id="PF06568">
    <property type="entry name" value="YjiS-like"/>
    <property type="match status" value="1"/>
</dbReference>
<keyword evidence="3" id="KW-1185">Reference proteome</keyword>
<gene>
    <name evidence="2" type="ORF">KEC16_04585</name>
</gene>
<dbReference type="EMBL" id="JAGTUF010000002">
    <property type="protein sequence ID" value="MBR9970984.1"/>
    <property type="molecule type" value="Genomic_DNA"/>
</dbReference>
<organism evidence="2 3">
    <name type="scientific">Magnetospirillum sulfuroxidans</name>
    <dbReference type="NCBI Taxonomy" id="611300"/>
    <lineage>
        <taxon>Bacteria</taxon>
        <taxon>Pseudomonadati</taxon>
        <taxon>Pseudomonadota</taxon>
        <taxon>Alphaproteobacteria</taxon>
        <taxon>Rhodospirillales</taxon>
        <taxon>Rhodospirillaceae</taxon>
        <taxon>Magnetospirillum</taxon>
    </lineage>
</organism>
<sequence>MIRINWTGSIFPSIQINIPIIRGIDAVMTWIERAQQRRALARLDDRLLRDIGISRADALREADRAAWKG</sequence>
<protein>
    <submittedName>
        <fullName evidence="2">DUF1127 domain-containing protein</fullName>
    </submittedName>
</protein>
<dbReference type="RefSeq" id="WP_211546495.1">
    <property type="nucleotide sequence ID" value="NZ_JAGTUF010000002.1"/>
</dbReference>